<evidence type="ECO:0000313" key="1">
    <source>
        <dbReference type="EMBL" id="KAH0541027.1"/>
    </source>
</evidence>
<name>A0AAV7I2C6_COTGL</name>
<dbReference type="InterPro" id="IPR011992">
    <property type="entry name" value="EF-hand-dom_pair"/>
</dbReference>
<reference evidence="1 2" key="1">
    <citation type="journal article" date="2021" name="J. Hered.">
        <title>A chromosome-level genome assembly of the parasitoid wasp, Cotesia glomerata (Hymenoptera: Braconidae).</title>
        <authorList>
            <person name="Pinto B.J."/>
            <person name="Weis J.J."/>
            <person name="Gamble T."/>
            <person name="Ode P.J."/>
            <person name="Paul R."/>
            <person name="Zaspel J.M."/>
        </authorList>
    </citation>
    <scope>NUCLEOTIDE SEQUENCE [LARGE SCALE GENOMIC DNA]</scope>
    <source>
        <strain evidence="1">CgM1</strain>
    </source>
</reference>
<protein>
    <submittedName>
        <fullName evidence="1">Uncharacterized protein</fullName>
    </submittedName>
</protein>
<dbReference type="AlphaFoldDB" id="A0AAV7I2C6"/>
<dbReference type="Proteomes" id="UP000826195">
    <property type="component" value="Unassembled WGS sequence"/>
</dbReference>
<accession>A0AAV7I2C6</accession>
<keyword evidence="2" id="KW-1185">Reference proteome</keyword>
<comment type="caution">
    <text evidence="1">The sequence shown here is derived from an EMBL/GenBank/DDBJ whole genome shotgun (WGS) entry which is preliminary data.</text>
</comment>
<dbReference type="EMBL" id="JAHXZJ010002609">
    <property type="protein sequence ID" value="KAH0541027.1"/>
    <property type="molecule type" value="Genomic_DNA"/>
</dbReference>
<organism evidence="1 2">
    <name type="scientific">Cotesia glomerata</name>
    <name type="common">Lepidopteran parasitic wasp</name>
    <name type="synonym">Apanteles glomeratus</name>
    <dbReference type="NCBI Taxonomy" id="32391"/>
    <lineage>
        <taxon>Eukaryota</taxon>
        <taxon>Metazoa</taxon>
        <taxon>Ecdysozoa</taxon>
        <taxon>Arthropoda</taxon>
        <taxon>Hexapoda</taxon>
        <taxon>Insecta</taxon>
        <taxon>Pterygota</taxon>
        <taxon>Neoptera</taxon>
        <taxon>Endopterygota</taxon>
        <taxon>Hymenoptera</taxon>
        <taxon>Apocrita</taxon>
        <taxon>Ichneumonoidea</taxon>
        <taxon>Braconidae</taxon>
        <taxon>Microgastrinae</taxon>
        <taxon>Cotesia</taxon>
    </lineage>
</organism>
<sequence length="177" mass="20198">MLLAQGAISIATIAGIVEEEEYANSEANSGRYDGYVTDHTDLGSEIDISESEYRRELLNDKWRMLFDKFDPEGFGEIPREDFLEALTSPEWRAEIPVNKREILLARVKESHADAITFQDFVNVMRESPVVFTSHFPKGPALSSRHIHIGIVNRLFVKAEKSEQDKNVHPLPWSLLQQ</sequence>
<dbReference type="SUPFAM" id="SSF47473">
    <property type="entry name" value="EF-hand"/>
    <property type="match status" value="1"/>
</dbReference>
<dbReference type="Gene3D" id="1.10.238.10">
    <property type="entry name" value="EF-hand"/>
    <property type="match status" value="1"/>
</dbReference>
<proteinExistence type="predicted"/>
<gene>
    <name evidence="1" type="ORF">KQX54_020821</name>
</gene>
<evidence type="ECO:0000313" key="2">
    <source>
        <dbReference type="Proteomes" id="UP000826195"/>
    </source>
</evidence>